<dbReference type="PROSITE" id="PS50893">
    <property type="entry name" value="ABC_TRANSPORTER_2"/>
    <property type="match status" value="2"/>
</dbReference>
<dbReference type="PROSITE" id="PS00211">
    <property type="entry name" value="ABC_TRANSPORTER_1"/>
    <property type="match status" value="2"/>
</dbReference>
<comment type="similarity">
    <text evidence="2">Belongs to the ABC transporter superfamily. ABCB family. Multidrug resistance exporter (TC 3.A.1.201) subfamily.</text>
</comment>
<dbReference type="InterPro" id="IPR036640">
    <property type="entry name" value="ABC1_TM_sf"/>
</dbReference>
<evidence type="ECO:0000259" key="12">
    <source>
        <dbReference type="PROSITE" id="PS50929"/>
    </source>
</evidence>
<feature type="transmembrane region" description="Helical" evidence="10">
    <location>
        <begin position="336"/>
        <end position="359"/>
    </location>
</feature>
<keyword evidence="8 10" id="KW-0472">Membrane</keyword>
<evidence type="ECO:0000313" key="14">
    <source>
        <dbReference type="Proteomes" id="UP000011976"/>
    </source>
</evidence>
<feature type="compositionally biased region" description="Basic and acidic residues" evidence="9">
    <location>
        <begin position="294"/>
        <end position="304"/>
    </location>
</feature>
<feature type="transmembrane region" description="Helical" evidence="10">
    <location>
        <begin position="494"/>
        <end position="515"/>
    </location>
</feature>
<feature type="region of interest" description="Disordered" evidence="9">
    <location>
        <begin position="134"/>
        <end position="172"/>
    </location>
</feature>
<feature type="compositionally biased region" description="Gly residues" evidence="9">
    <location>
        <begin position="26"/>
        <end position="35"/>
    </location>
</feature>
<reference evidence="14" key="1">
    <citation type="journal article" date="2013" name="Genome Announc.">
        <title>Genome sequence of the basidiomycetous yeast Pseudozyma antarctica T-34, a producer of the glycolipid biosurfactants mannosylerythritol lipids.</title>
        <authorList>
            <person name="Morita T."/>
            <person name="Koike H."/>
            <person name="Koyama Y."/>
            <person name="Hagiwara H."/>
            <person name="Ito E."/>
            <person name="Fukuoka T."/>
            <person name="Imura T."/>
            <person name="Machida M."/>
            <person name="Kitamoto D."/>
        </authorList>
    </citation>
    <scope>NUCLEOTIDE SEQUENCE [LARGE SCALE GENOMIC DNA]</scope>
    <source>
        <strain evidence="14">T-34</strain>
    </source>
</reference>
<evidence type="ECO:0000256" key="8">
    <source>
        <dbReference type="ARBA" id="ARBA00023136"/>
    </source>
</evidence>
<dbReference type="EMBL" id="DF196786">
    <property type="protein sequence ID" value="GAC76349.1"/>
    <property type="molecule type" value="Genomic_DNA"/>
</dbReference>
<feature type="compositionally biased region" description="Low complexity" evidence="9">
    <location>
        <begin position="940"/>
        <end position="955"/>
    </location>
</feature>
<protein>
    <submittedName>
        <fullName evidence="13">DNA mismatch repair protein-MLH1 family</fullName>
    </submittedName>
</protein>
<dbReference type="InterPro" id="IPR027417">
    <property type="entry name" value="P-loop_NTPase"/>
</dbReference>
<feature type="compositionally biased region" description="Basic and acidic residues" evidence="9">
    <location>
        <begin position="134"/>
        <end position="144"/>
    </location>
</feature>
<dbReference type="CDD" id="cd03249">
    <property type="entry name" value="ABC_MTABC3_MDL1_MDL2"/>
    <property type="match status" value="2"/>
</dbReference>
<organism evidence="13 14">
    <name type="scientific">Pseudozyma antarctica (strain T-34)</name>
    <name type="common">Yeast</name>
    <name type="synonym">Candida antarctica</name>
    <dbReference type="NCBI Taxonomy" id="1151754"/>
    <lineage>
        <taxon>Eukaryota</taxon>
        <taxon>Fungi</taxon>
        <taxon>Dikarya</taxon>
        <taxon>Basidiomycota</taxon>
        <taxon>Ustilaginomycotina</taxon>
        <taxon>Ustilaginomycetes</taxon>
        <taxon>Ustilaginales</taxon>
        <taxon>Ustilaginaceae</taxon>
        <taxon>Moesziomyces</taxon>
    </lineage>
</organism>
<evidence type="ECO:0000256" key="1">
    <source>
        <dbReference type="ARBA" id="ARBA00004141"/>
    </source>
</evidence>
<keyword evidence="4 10" id="KW-0812">Transmembrane</keyword>
<dbReference type="CDD" id="cd18578">
    <property type="entry name" value="ABC_6TM_Pgp_ABCB1_D2_like"/>
    <property type="match status" value="1"/>
</dbReference>
<feature type="non-terminal residue" evidence="13">
    <location>
        <position position="1"/>
    </location>
</feature>
<feature type="compositionally biased region" description="Low complexity" evidence="9">
    <location>
        <begin position="282"/>
        <end position="293"/>
    </location>
</feature>
<dbReference type="SUPFAM" id="SSF90123">
    <property type="entry name" value="ABC transporter transmembrane region"/>
    <property type="match status" value="2"/>
</dbReference>
<dbReference type="Pfam" id="PF00664">
    <property type="entry name" value="ABC_membrane"/>
    <property type="match status" value="2"/>
</dbReference>
<dbReference type="PANTHER" id="PTHR43394">
    <property type="entry name" value="ATP-DEPENDENT PERMEASE MDL1, MITOCHONDRIAL"/>
    <property type="match status" value="1"/>
</dbReference>
<evidence type="ECO:0000256" key="3">
    <source>
        <dbReference type="ARBA" id="ARBA00022448"/>
    </source>
</evidence>
<evidence type="ECO:0000256" key="9">
    <source>
        <dbReference type="SAM" id="MobiDB-lite"/>
    </source>
</evidence>
<feature type="transmembrane region" description="Helical" evidence="10">
    <location>
        <begin position="1024"/>
        <end position="1047"/>
    </location>
</feature>
<keyword evidence="7 10" id="KW-1133">Transmembrane helix</keyword>
<dbReference type="GO" id="GO:0005743">
    <property type="term" value="C:mitochondrial inner membrane"/>
    <property type="evidence" value="ECO:0007669"/>
    <property type="project" value="TreeGrafter"/>
</dbReference>
<feature type="region of interest" description="Disordered" evidence="9">
    <location>
        <begin position="1"/>
        <end position="61"/>
    </location>
</feature>
<dbReference type="FunFam" id="1.20.1560.10:FF:000102">
    <property type="entry name" value="ABC multidrug transporter Mdr1"/>
    <property type="match status" value="1"/>
</dbReference>
<feature type="compositionally biased region" description="Basic and acidic residues" evidence="9">
    <location>
        <begin position="15"/>
        <end position="25"/>
    </location>
</feature>
<dbReference type="Gene3D" id="3.40.50.300">
    <property type="entry name" value="P-loop containing nucleotide triphosphate hydrolases"/>
    <property type="match status" value="2"/>
</dbReference>
<dbReference type="Proteomes" id="UP000011976">
    <property type="component" value="Unassembled WGS sequence"/>
</dbReference>
<dbReference type="STRING" id="1151754.M9LZB7"/>
<dbReference type="SMART" id="SM00382">
    <property type="entry name" value="AAA"/>
    <property type="match status" value="2"/>
</dbReference>
<evidence type="ECO:0000256" key="4">
    <source>
        <dbReference type="ARBA" id="ARBA00022692"/>
    </source>
</evidence>
<gene>
    <name evidence="13" type="ORF">PANT_20d00070</name>
</gene>
<evidence type="ECO:0000256" key="5">
    <source>
        <dbReference type="ARBA" id="ARBA00022741"/>
    </source>
</evidence>
<evidence type="ECO:0000256" key="6">
    <source>
        <dbReference type="ARBA" id="ARBA00022840"/>
    </source>
</evidence>
<dbReference type="FunFam" id="3.40.50.300:FF:000205">
    <property type="entry name" value="ABC transporter B family member 4"/>
    <property type="match status" value="1"/>
</dbReference>
<feature type="transmembrane region" description="Helical" evidence="10">
    <location>
        <begin position="609"/>
        <end position="628"/>
    </location>
</feature>
<dbReference type="PANTHER" id="PTHR43394:SF27">
    <property type="entry name" value="ATP-DEPENDENT TRANSLOCASE ABCB1-LIKE"/>
    <property type="match status" value="1"/>
</dbReference>
<keyword evidence="6" id="KW-0067">ATP-binding</keyword>
<name>M9LZB7_PSEA3</name>
<feature type="transmembrane region" description="Helical" evidence="10">
    <location>
        <begin position="1265"/>
        <end position="1286"/>
    </location>
</feature>
<sequence>GAASGLVGSAGALPRCDRPAPRRGGEAGGQAGVGQPGHRVVRRDDGARGRDQEHRRPRQRPRGLKWWNPLFSVPTSSRSPSSHSIVVVTQVTRALWLAERISTMPTVYVASFFSHRNRQSLSPSLAFLNMARQDKRTGAKRQSEAHSPPAQHGLLQQRPATRSVGSAFSSDYSGAAAMPNQAQFEAIQPGEAGATLEPHLDSGAKDAQNAILSDPQPIHAIDAEHADQGGLDHDHAQHDDDHQTAASSSSRADHVNIPIDATSRRPTSASSSPVSDKERVASDGSSRSSSPARDSNEKQSDSAKNKRTKKKKGDDEAVDRVGFKQLYRYATVWDHLFNFVGLIAAAAAGAVQPLMTIVFGSLTTAFLEYSNALLFGGDIPAARDHLNSEIVHGVLFLVYIGVAMLVATYVYMAAWIYTGQVVTRRIREHYLQAILRQDIAYFDVVGAGEITTRIQSDIQLIQEGISDKIPMSVMFISAFVTGFIVAYVKSWQLALALSSMIPCIIIAGALMNAVTAKLQQAELDRVSKAASIAEESLATLRTAKAFGIEHNLVQLYDESNRQATRFGIKRSLYQGIGMGVFFFVIYSGYALAFYFGAKLLASGHIKSGTVMNVILSILIGAFSMAMMAPNMQALSYAFAAGAKVFETIDRVPPIDSSDPSGLRPESCAGHISFRDVDFAYPARPDVPVLDGFNLEVPAGKVTALVGASGSGKSTIVSLVERFYDPDAGAAYLDDIDLRDLNLKWLRTQIGLVSQEPTLFSTDIFSNIAHGLINTPQQHLPDDEKEKIIIDAAKMANAHGFISQLPDGYRTMVGERGFLLSGGQKQRIAIARAVVKNPTILLLDEATSALDTQSEAVVQDALEQASQNRTTITIAHRLSTIKNADKIVVMGKGVILETGTHDELLALNGAYAQLVDAQKIRAKVATEKLDGEDSDSDDNHAPLTAEANAAPAPLATTDAEKARLRDEAKAEMPAGLDKSVTRGSVASAILQQRQRQAEADKESEKIPSIFYLLYRLAKINRDHIMTLYVPGVIASICSGAAYPCFSILFGHALQNFSLCSPIGGGACPEPARSIMLHDANKWALFFFVIAILCTLAISIQTYTLMKASSVLMERIRRMSLFAYLRADVSYHDEDAHSSGSLSNSLADNSQKINGLVGVTLGTIIQSISTLVTGAIIALANGWKLSLVVIACIPLTLSAGFVRLQLVVLKDARIKKAYEGSAAKACEAAGAMRIVASLTREQDCLDIYRKELDEPSRISRNTAFYGNFLYAVSQALQFWIIGLGFWYGSQLLIRGEYTSGQYFTILTAVVFGSIQASNAFSFVPDISNAKTAAWDSIKLLDMVPEIDVTSDEGEVLSEVQGHIRLSNVHFRYPTRPTVRVLRGLDIEVKPGTYVALVGASGCGKSTTIQLIQRFYDTLSGRVTIDGKDISDLNLREIRKHMSLVSQEPTLYDGTIEFNIRLGAFEDADTVSMDDLRAAAASANILAFIESLPDKWDTEVGGKGTQLSGGQKQRIAIARALIRNPKILLLDEATSALDSDSEKIVQEALDKAAAGRTTIAIAHRLSTISRADMIYCLKDGRVAEKGTHAQLLALNGIYADLVHMQQLQRDE</sequence>
<dbReference type="PROSITE" id="PS50929">
    <property type="entry name" value="ABC_TM1F"/>
    <property type="match status" value="2"/>
</dbReference>
<feature type="compositionally biased region" description="Low complexity" evidence="9">
    <location>
        <begin position="1"/>
        <end position="13"/>
    </location>
</feature>
<feature type="transmembrane region" description="Helical" evidence="10">
    <location>
        <begin position="1081"/>
        <end position="1104"/>
    </location>
</feature>
<feature type="compositionally biased region" description="Basic and acidic residues" evidence="9">
    <location>
        <begin position="229"/>
        <end position="243"/>
    </location>
</feature>
<dbReference type="InterPro" id="IPR039421">
    <property type="entry name" value="Type_1_exporter"/>
</dbReference>
<evidence type="ECO:0000256" key="10">
    <source>
        <dbReference type="SAM" id="Phobius"/>
    </source>
</evidence>
<feature type="transmembrane region" description="Helical" evidence="10">
    <location>
        <begin position="1298"/>
        <end position="1318"/>
    </location>
</feature>
<dbReference type="InterPro" id="IPR017871">
    <property type="entry name" value="ABC_transporter-like_CS"/>
</dbReference>
<feature type="compositionally biased region" description="Low complexity" evidence="9">
    <location>
        <begin position="264"/>
        <end position="273"/>
    </location>
</feature>
<feature type="transmembrane region" description="Helical" evidence="10">
    <location>
        <begin position="575"/>
        <end position="597"/>
    </location>
</feature>
<feature type="compositionally biased region" description="Polar residues" evidence="9">
    <location>
        <begin position="158"/>
        <end position="172"/>
    </location>
</feature>
<feature type="transmembrane region" description="Helical" evidence="10">
    <location>
        <begin position="469"/>
        <end position="488"/>
    </location>
</feature>
<feature type="transmembrane region" description="Helical" evidence="10">
    <location>
        <begin position="1154"/>
        <end position="1177"/>
    </location>
</feature>
<feature type="domain" description="ABC transmembrane type-1" evidence="12">
    <location>
        <begin position="339"/>
        <end position="634"/>
    </location>
</feature>
<dbReference type="CDD" id="cd18577">
    <property type="entry name" value="ABC_6TM_Pgp_ABCB1_D1_like"/>
    <property type="match status" value="1"/>
</dbReference>
<dbReference type="GO" id="GO:0016887">
    <property type="term" value="F:ATP hydrolysis activity"/>
    <property type="evidence" value="ECO:0007669"/>
    <property type="project" value="InterPro"/>
</dbReference>
<dbReference type="SUPFAM" id="SSF52540">
    <property type="entry name" value="P-loop containing nucleoside triphosphate hydrolases"/>
    <property type="match status" value="2"/>
</dbReference>
<comment type="subcellular location">
    <subcellularLocation>
        <location evidence="1">Membrane</location>
        <topology evidence="1">Multi-pass membrane protein</topology>
    </subcellularLocation>
</comment>
<keyword evidence="3" id="KW-0813">Transport</keyword>
<feature type="region of interest" description="Disordered" evidence="9">
    <location>
        <begin position="229"/>
        <end position="315"/>
    </location>
</feature>
<dbReference type="InterPro" id="IPR003593">
    <property type="entry name" value="AAA+_ATPase"/>
</dbReference>
<feature type="transmembrane region" description="Helical" evidence="10">
    <location>
        <begin position="1183"/>
        <end position="1204"/>
    </location>
</feature>
<dbReference type="GO" id="GO:0090374">
    <property type="term" value="P:oligopeptide export from mitochondrion"/>
    <property type="evidence" value="ECO:0007669"/>
    <property type="project" value="TreeGrafter"/>
</dbReference>
<feature type="domain" description="ABC transporter" evidence="11">
    <location>
        <begin position="1361"/>
        <end position="1601"/>
    </location>
</feature>
<evidence type="ECO:0000256" key="7">
    <source>
        <dbReference type="ARBA" id="ARBA00022989"/>
    </source>
</evidence>
<feature type="compositionally biased region" description="Basic and acidic residues" evidence="9">
    <location>
        <begin position="42"/>
        <end position="54"/>
    </location>
</feature>
<dbReference type="InterPro" id="IPR003439">
    <property type="entry name" value="ABC_transporter-like_ATP-bd"/>
</dbReference>
<feature type="transmembrane region" description="Helical" evidence="10">
    <location>
        <begin position="390"/>
        <end position="417"/>
    </location>
</feature>
<evidence type="ECO:0000256" key="2">
    <source>
        <dbReference type="ARBA" id="ARBA00007577"/>
    </source>
</evidence>
<dbReference type="FunFam" id="3.40.50.300:FF:000251">
    <property type="entry name" value="ABC transporter B family member 19"/>
    <property type="match status" value="1"/>
</dbReference>
<dbReference type="GO" id="GO:0015421">
    <property type="term" value="F:ABC-type oligopeptide transporter activity"/>
    <property type="evidence" value="ECO:0007669"/>
    <property type="project" value="TreeGrafter"/>
</dbReference>
<feature type="region of interest" description="Disordered" evidence="9">
    <location>
        <begin position="926"/>
        <end position="955"/>
    </location>
</feature>
<evidence type="ECO:0000259" key="11">
    <source>
        <dbReference type="PROSITE" id="PS50893"/>
    </source>
</evidence>
<keyword evidence="5" id="KW-0547">Nucleotide-binding</keyword>
<feature type="domain" description="ABC transporter" evidence="11">
    <location>
        <begin position="671"/>
        <end position="916"/>
    </location>
</feature>
<dbReference type="GO" id="GO:0005524">
    <property type="term" value="F:ATP binding"/>
    <property type="evidence" value="ECO:0007669"/>
    <property type="project" value="UniProtKB-KW"/>
</dbReference>
<accession>M9LZB7</accession>
<evidence type="ECO:0000313" key="13">
    <source>
        <dbReference type="EMBL" id="GAC76349.1"/>
    </source>
</evidence>
<dbReference type="OrthoDB" id="6500128at2759"/>
<dbReference type="Pfam" id="PF00005">
    <property type="entry name" value="ABC_tran"/>
    <property type="match status" value="2"/>
</dbReference>
<dbReference type="Gene3D" id="1.20.1560.10">
    <property type="entry name" value="ABC transporter type 1, transmembrane domain"/>
    <property type="match status" value="1"/>
</dbReference>
<dbReference type="InterPro" id="IPR011527">
    <property type="entry name" value="ABC1_TM_dom"/>
</dbReference>
<feature type="domain" description="ABC transmembrane type-1" evidence="12">
    <location>
        <begin position="1030"/>
        <end position="1326"/>
    </location>
</feature>
<proteinExistence type="inferred from homology"/>